<reference evidence="1" key="1">
    <citation type="submission" date="2021-10" db="EMBL/GenBank/DDBJ databases">
        <title>Psilocybe cubensis genome.</title>
        <authorList>
            <person name="Mckernan K.J."/>
            <person name="Crawford S."/>
            <person name="Trippe A."/>
            <person name="Kane L.T."/>
            <person name="Mclaughlin S."/>
        </authorList>
    </citation>
    <scope>NUCLEOTIDE SEQUENCE</scope>
    <source>
        <strain evidence="1">MGC-MH-2018</strain>
    </source>
</reference>
<keyword evidence="2" id="KW-1185">Reference proteome</keyword>
<evidence type="ECO:0000313" key="2">
    <source>
        <dbReference type="Proteomes" id="UP000664032"/>
    </source>
</evidence>
<dbReference type="EMBL" id="JAFIQS020000010">
    <property type="protein sequence ID" value="KAH9477055.1"/>
    <property type="molecule type" value="Genomic_DNA"/>
</dbReference>
<evidence type="ECO:0000313" key="1">
    <source>
        <dbReference type="EMBL" id="KAH9477055.1"/>
    </source>
</evidence>
<protein>
    <submittedName>
        <fullName evidence="1">Uncharacterized protein</fullName>
    </submittedName>
</protein>
<proteinExistence type="predicted"/>
<accession>A0ACB8GMT8</accession>
<organism evidence="1 2">
    <name type="scientific">Psilocybe cubensis</name>
    <name type="common">Psychedelic mushroom</name>
    <name type="synonym">Stropharia cubensis</name>
    <dbReference type="NCBI Taxonomy" id="181762"/>
    <lineage>
        <taxon>Eukaryota</taxon>
        <taxon>Fungi</taxon>
        <taxon>Dikarya</taxon>
        <taxon>Basidiomycota</taxon>
        <taxon>Agaricomycotina</taxon>
        <taxon>Agaricomycetes</taxon>
        <taxon>Agaricomycetidae</taxon>
        <taxon>Agaricales</taxon>
        <taxon>Agaricineae</taxon>
        <taxon>Strophariaceae</taxon>
        <taxon>Psilocybe</taxon>
    </lineage>
</organism>
<name>A0ACB8GMT8_PSICU</name>
<gene>
    <name evidence="1" type="ORF">JR316_0010971</name>
</gene>
<sequence>MLSFAFRRAKKPRLPTHPRLIHSTPPPENAKSDAHKAVAEENKDVSSMDTLLRAGKDRTLRITGPFLDFLELTDYGTAG</sequence>
<comment type="caution">
    <text evidence="1">The sequence shown here is derived from an EMBL/GenBank/DDBJ whole genome shotgun (WGS) entry which is preliminary data.</text>
</comment>
<dbReference type="Proteomes" id="UP000664032">
    <property type="component" value="Unassembled WGS sequence"/>
</dbReference>